<feature type="compositionally biased region" description="Basic and acidic residues" evidence="1">
    <location>
        <begin position="145"/>
        <end position="154"/>
    </location>
</feature>
<name>A0A3B1IDT5_ASTMX</name>
<evidence type="ECO:0000313" key="3">
    <source>
        <dbReference type="Ensembl" id="ENSAMXP00000028088.1"/>
    </source>
</evidence>
<proteinExistence type="predicted"/>
<keyword evidence="4" id="KW-1185">Reference proteome</keyword>
<dbReference type="Ensembl" id="ENSAMXT00000054569.1">
    <property type="protein sequence ID" value="ENSAMXP00000028088.1"/>
    <property type="gene ID" value="ENSAMXG00000016566.2"/>
</dbReference>
<dbReference type="PANTHER" id="PTHR15836">
    <property type="entry name" value="PERIPHILIN 1"/>
    <property type="match status" value="1"/>
</dbReference>
<protein>
    <submittedName>
        <fullName evidence="3">Periphilin 1</fullName>
    </submittedName>
</protein>
<dbReference type="GO" id="GO:0045892">
    <property type="term" value="P:negative regulation of DNA-templated transcription"/>
    <property type="evidence" value="ECO:0007669"/>
    <property type="project" value="InterPro"/>
</dbReference>
<reference evidence="3" key="4">
    <citation type="submission" date="2025-09" db="UniProtKB">
        <authorList>
            <consortium name="Ensembl"/>
        </authorList>
    </citation>
    <scope>IDENTIFICATION</scope>
</reference>
<feature type="compositionally biased region" description="Low complexity" evidence="1">
    <location>
        <begin position="177"/>
        <end position="187"/>
    </location>
</feature>
<dbReference type="AlphaFoldDB" id="A0A3B1IDT5"/>
<dbReference type="GeneTree" id="ENSGT00390000016228"/>
<evidence type="ECO:0000256" key="1">
    <source>
        <dbReference type="SAM" id="MobiDB-lite"/>
    </source>
</evidence>
<evidence type="ECO:0000313" key="4">
    <source>
        <dbReference type="Proteomes" id="UP000018467"/>
    </source>
</evidence>
<reference evidence="4" key="1">
    <citation type="submission" date="2013-03" db="EMBL/GenBank/DDBJ databases">
        <authorList>
            <person name="Jeffery W."/>
            <person name="Warren W."/>
            <person name="Wilson R.K."/>
        </authorList>
    </citation>
    <scope>NUCLEOTIDE SEQUENCE</scope>
    <source>
        <strain evidence="4">female</strain>
    </source>
</reference>
<feature type="compositionally biased region" description="Basic and acidic residues" evidence="1">
    <location>
        <begin position="162"/>
        <end position="172"/>
    </location>
</feature>
<dbReference type="GO" id="GO:0005654">
    <property type="term" value="C:nucleoplasm"/>
    <property type="evidence" value="ECO:0007669"/>
    <property type="project" value="TreeGrafter"/>
</dbReference>
<dbReference type="Bgee" id="ENSAMXG00000016566">
    <property type="expression patterns" value="Expressed in embryo and 14 other cell types or tissues"/>
</dbReference>
<dbReference type="GO" id="GO:0097355">
    <property type="term" value="P:protein localization to heterochromatin"/>
    <property type="evidence" value="ECO:0007669"/>
    <property type="project" value="TreeGrafter"/>
</dbReference>
<dbReference type="PANTHER" id="PTHR15836:SF4">
    <property type="entry name" value="PERIPHILIN-1"/>
    <property type="match status" value="1"/>
</dbReference>
<dbReference type="InterPro" id="IPR028851">
    <property type="entry name" value="Pphln1"/>
</dbReference>
<dbReference type="InterPro" id="IPR057603">
    <property type="entry name" value="Periphilin-1_C"/>
</dbReference>
<dbReference type="GO" id="GO:0045814">
    <property type="term" value="P:negative regulation of gene expression, epigenetic"/>
    <property type="evidence" value="ECO:0007669"/>
    <property type="project" value="TreeGrafter"/>
</dbReference>
<accession>A0A3B1IDT5</accession>
<evidence type="ECO:0000259" key="2">
    <source>
        <dbReference type="Pfam" id="PF25234"/>
    </source>
</evidence>
<organism evidence="3 4">
    <name type="scientific">Astyanax mexicanus</name>
    <name type="common">Blind cave fish</name>
    <name type="synonym">Astyanax fasciatus mexicanus</name>
    <dbReference type="NCBI Taxonomy" id="7994"/>
    <lineage>
        <taxon>Eukaryota</taxon>
        <taxon>Metazoa</taxon>
        <taxon>Chordata</taxon>
        <taxon>Craniata</taxon>
        <taxon>Vertebrata</taxon>
        <taxon>Euteleostomi</taxon>
        <taxon>Actinopterygii</taxon>
        <taxon>Neopterygii</taxon>
        <taxon>Teleostei</taxon>
        <taxon>Ostariophysi</taxon>
        <taxon>Characiformes</taxon>
        <taxon>Characoidei</taxon>
        <taxon>Acestrorhamphidae</taxon>
        <taxon>Acestrorhamphinae</taxon>
        <taxon>Astyanax</taxon>
    </lineage>
</organism>
<sequence length="337" mass="37685">MKNDSIQNDLASIREQLEGKGDRVLDVLMMNMAEVLTTMVLAFTQMVPPETTMVKIRGVFMVTAITLLAMNREAVHLVGGRRTTLITEDPERSLTQDAKWISEVIIEQALLPTLEPRALTLHPDLSALGPEQGDDSLLQAIMNLDRGEEREGMRRKPPFPPVRERSPVRRDVPPSPRSGSSISSRSYSPDRSKTHPYQPLQGKNRDRAPGPLVSASRDGSPHSSVSASKEEIPVTEGPTDEPLPATEEVSTVSDEFHERRSQAIAAKAREIEKVYRQDCETFGMVVKMLVAKEPSLEKHLQTPLKENLSEIRERCLEDLRHFISELDEVVRQPESSA</sequence>
<dbReference type="Pfam" id="PF25234">
    <property type="entry name" value="Periphilin_C"/>
    <property type="match status" value="1"/>
</dbReference>
<reference evidence="3" key="3">
    <citation type="submission" date="2025-08" db="UniProtKB">
        <authorList>
            <consortium name="Ensembl"/>
        </authorList>
    </citation>
    <scope>IDENTIFICATION</scope>
</reference>
<reference evidence="4" key="2">
    <citation type="journal article" date="2014" name="Nat. Commun.">
        <title>The cavefish genome reveals candidate genes for eye loss.</title>
        <authorList>
            <person name="McGaugh S.E."/>
            <person name="Gross J.B."/>
            <person name="Aken B."/>
            <person name="Blin M."/>
            <person name="Borowsky R."/>
            <person name="Chalopin D."/>
            <person name="Hinaux H."/>
            <person name="Jeffery W.R."/>
            <person name="Keene A."/>
            <person name="Ma L."/>
            <person name="Minx P."/>
            <person name="Murphy D."/>
            <person name="O'Quin K.E."/>
            <person name="Retaux S."/>
            <person name="Rohner N."/>
            <person name="Searle S.M."/>
            <person name="Stahl B.A."/>
            <person name="Tabin C."/>
            <person name="Volff J.N."/>
            <person name="Yoshizawa M."/>
            <person name="Warren W.C."/>
        </authorList>
    </citation>
    <scope>NUCLEOTIDE SEQUENCE [LARGE SCALE GENOMIC DNA]</scope>
    <source>
        <strain evidence="4">female</strain>
    </source>
</reference>
<feature type="domain" description="Periphilin-1 C-terminal" evidence="2">
    <location>
        <begin position="248"/>
        <end position="328"/>
    </location>
</feature>
<dbReference type="Proteomes" id="UP000018467">
    <property type="component" value="Unassembled WGS sequence"/>
</dbReference>
<dbReference type="CDD" id="cd22896">
    <property type="entry name" value="periphilin-like"/>
    <property type="match status" value="1"/>
</dbReference>
<feature type="region of interest" description="Disordered" evidence="1">
    <location>
        <begin position="145"/>
        <end position="257"/>
    </location>
</feature>